<dbReference type="STRING" id="246191.SAMN05660337_1726"/>
<dbReference type="GO" id="GO:0061504">
    <property type="term" value="P:cyclic threonylcarbamoyladenosine biosynthetic process"/>
    <property type="evidence" value="ECO:0007669"/>
    <property type="project" value="TreeGrafter"/>
</dbReference>
<dbReference type="NCBIfam" id="TIGR02354">
    <property type="entry name" value="thiF_fam2"/>
    <property type="match status" value="1"/>
</dbReference>
<dbReference type="InterPro" id="IPR045886">
    <property type="entry name" value="ThiF/MoeB/HesA"/>
</dbReference>
<organism evidence="2 3">
    <name type="scientific">Maridesulfovibrio ferrireducens</name>
    <dbReference type="NCBI Taxonomy" id="246191"/>
    <lineage>
        <taxon>Bacteria</taxon>
        <taxon>Pseudomonadati</taxon>
        <taxon>Thermodesulfobacteriota</taxon>
        <taxon>Desulfovibrionia</taxon>
        <taxon>Desulfovibrionales</taxon>
        <taxon>Desulfovibrionaceae</taxon>
        <taxon>Maridesulfovibrio</taxon>
    </lineage>
</organism>
<dbReference type="PANTHER" id="PTHR43267">
    <property type="entry name" value="TRNA THREONYLCARBAMOYLADENOSINE DEHYDRATASE"/>
    <property type="match status" value="1"/>
</dbReference>
<dbReference type="Pfam" id="PF00899">
    <property type="entry name" value="ThiF"/>
    <property type="match status" value="1"/>
</dbReference>
<accession>A0A1G9FVZ3</accession>
<dbReference type="OrthoDB" id="9804286at2"/>
<reference evidence="3" key="1">
    <citation type="submission" date="2016-10" db="EMBL/GenBank/DDBJ databases">
        <authorList>
            <person name="Varghese N."/>
            <person name="Submissions S."/>
        </authorList>
    </citation>
    <scope>NUCLEOTIDE SEQUENCE [LARGE SCALE GENOMIC DNA]</scope>
    <source>
        <strain evidence="3">DSM 16995</strain>
    </source>
</reference>
<dbReference type="SUPFAM" id="SSF69572">
    <property type="entry name" value="Activating enzymes of the ubiquitin-like proteins"/>
    <property type="match status" value="1"/>
</dbReference>
<feature type="domain" description="THIF-type NAD/FAD binding fold" evidence="1">
    <location>
        <begin position="11"/>
        <end position="156"/>
    </location>
</feature>
<dbReference type="Proteomes" id="UP000199053">
    <property type="component" value="Unassembled WGS sequence"/>
</dbReference>
<dbReference type="EMBL" id="FNGA01000002">
    <property type="protein sequence ID" value="SDK92505.1"/>
    <property type="molecule type" value="Genomic_DNA"/>
</dbReference>
<proteinExistence type="predicted"/>
<evidence type="ECO:0000259" key="1">
    <source>
        <dbReference type="Pfam" id="PF00899"/>
    </source>
</evidence>
<dbReference type="InterPro" id="IPR012729">
    <property type="entry name" value="ThiF_fam2"/>
</dbReference>
<dbReference type="PANTHER" id="PTHR43267:SF3">
    <property type="entry name" value="THIF PROTEIN"/>
    <property type="match status" value="1"/>
</dbReference>
<dbReference type="NCBIfam" id="NF006395">
    <property type="entry name" value="PRK08644.1"/>
    <property type="match status" value="1"/>
</dbReference>
<dbReference type="InterPro" id="IPR035985">
    <property type="entry name" value="Ubiquitin-activating_enz"/>
</dbReference>
<keyword evidence="3" id="KW-1185">Reference proteome</keyword>
<keyword evidence="2" id="KW-0548">Nucleotidyltransferase</keyword>
<dbReference type="RefSeq" id="WP_092160123.1">
    <property type="nucleotide sequence ID" value="NZ_FNGA01000002.1"/>
</dbReference>
<gene>
    <name evidence="2" type="ORF">SAMN05660337_1726</name>
</gene>
<dbReference type="GO" id="GO:0008641">
    <property type="term" value="F:ubiquitin-like modifier activating enzyme activity"/>
    <property type="evidence" value="ECO:0007669"/>
    <property type="project" value="InterPro"/>
</dbReference>
<dbReference type="Gene3D" id="3.40.50.720">
    <property type="entry name" value="NAD(P)-binding Rossmann-like Domain"/>
    <property type="match status" value="1"/>
</dbReference>
<name>A0A1G9FVZ3_9BACT</name>
<dbReference type="InterPro" id="IPR000594">
    <property type="entry name" value="ThiF_NAD_FAD-bd"/>
</dbReference>
<keyword evidence="2" id="KW-0808">Transferase</keyword>
<protein>
    <submittedName>
        <fullName evidence="2">Sulfur carrier protein ThiS adenylyltransferase</fullName>
    </submittedName>
</protein>
<evidence type="ECO:0000313" key="2">
    <source>
        <dbReference type="EMBL" id="SDK92505.1"/>
    </source>
</evidence>
<dbReference type="GO" id="GO:0016779">
    <property type="term" value="F:nucleotidyltransferase activity"/>
    <property type="evidence" value="ECO:0007669"/>
    <property type="project" value="UniProtKB-KW"/>
</dbReference>
<evidence type="ECO:0000313" key="3">
    <source>
        <dbReference type="Proteomes" id="UP000199053"/>
    </source>
</evidence>
<dbReference type="GO" id="GO:0061503">
    <property type="term" value="F:tRNA threonylcarbamoyladenosine dehydratase"/>
    <property type="evidence" value="ECO:0007669"/>
    <property type="project" value="TreeGrafter"/>
</dbReference>
<sequence>MNLTEQGIAAYLGEERLKYIQTVTIGIAGAGGLGSNCAMHLVRSGFKQFVLVDFDQIEKSNLNRQSYTLKQLDQYKVTALSENMLAVNPALDLDVLATKVTLENMQPLFDRCDAVVEAFDDPKIKRSFVETFLSTEKLVVAASGIGGTGNADAIITRKVRDNFYIIGDMVTECSAKQPPFSPKVAIAAAKQADVILSYYLDKFETEGGAK</sequence>
<dbReference type="AlphaFoldDB" id="A0A1G9FVZ3"/>